<dbReference type="GO" id="GO:0016787">
    <property type="term" value="F:hydrolase activity"/>
    <property type="evidence" value="ECO:0007669"/>
    <property type="project" value="UniProtKB-KW"/>
</dbReference>
<dbReference type="Pfam" id="PF01850">
    <property type="entry name" value="PIN"/>
    <property type="match status" value="1"/>
</dbReference>
<keyword evidence="1" id="KW-0540">Nuclease</keyword>
<gene>
    <name evidence="6" type="ORF">FHU40_002032</name>
</gene>
<protein>
    <submittedName>
        <fullName evidence="6">Putative nucleic acid-binding protein</fullName>
    </submittedName>
</protein>
<keyword evidence="2" id="KW-0479">Metal-binding</keyword>
<dbReference type="SUPFAM" id="SSF88723">
    <property type="entry name" value="PIN domain-like"/>
    <property type="match status" value="1"/>
</dbReference>
<feature type="domain" description="PIN" evidence="5">
    <location>
        <begin position="4"/>
        <end position="124"/>
    </location>
</feature>
<reference evidence="6 7" key="1">
    <citation type="submission" date="2020-08" db="EMBL/GenBank/DDBJ databases">
        <title>Sequencing the genomes of 1000 actinobacteria strains.</title>
        <authorList>
            <person name="Klenk H.-P."/>
        </authorList>
    </citation>
    <scope>NUCLEOTIDE SEQUENCE [LARGE SCALE GENOMIC DNA]</scope>
    <source>
        <strain evidence="6 7">DSM 105498</strain>
    </source>
</reference>
<comment type="caution">
    <text evidence="6">The sequence shown here is derived from an EMBL/GenBank/DDBJ whole genome shotgun (WGS) entry which is preliminary data.</text>
</comment>
<organism evidence="6 7">
    <name type="scientific">Nocardioides soli</name>
    <dbReference type="NCBI Taxonomy" id="1036020"/>
    <lineage>
        <taxon>Bacteria</taxon>
        <taxon>Bacillati</taxon>
        <taxon>Actinomycetota</taxon>
        <taxon>Actinomycetes</taxon>
        <taxon>Propionibacteriales</taxon>
        <taxon>Nocardioidaceae</taxon>
        <taxon>Nocardioides</taxon>
    </lineage>
</organism>
<dbReference type="Gene3D" id="3.40.50.1010">
    <property type="entry name" value="5'-nuclease"/>
    <property type="match status" value="1"/>
</dbReference>
<evidence type="ECO:0000313" key="6">
    <source>
        <dbReference type="EMBL" id="MBB3042231.1"/>
    </source>
</evidence>
<keyword evidence="7" id="KW-1185">Reference proteome</keyword>
<dbReference type="EMBL" id="JACHWR010000001">
    <property type="protein sequence ID" value="MBB3042231.1"/>
    <property type="molecule type" value="Genomic_DNA"/>
</dbReference>
<accession>A0A7W4VUX2</accession>
<name>A0A7W4VUX2_9ACTN</name>
<dbReference type="InterPro" id="IPR002716">
    <property type="entry name" value="PIN_dom"/>
</dbReference>
<evidence type="ECO:0000256" key="4">
    <source>
        <dbReference type="ARBA" id="ARBA00022842"/>
    </source>
</evidence>
<proteinExistence type="predicted"/>
<evidence type="ECO:0000313" key="7">
    <source>
        <dbReference type="Proteomes" id="UP000589626"/>
    </source>
</evidence>
<evidence type="ECO:0000259" key="5">
    <source>
        <dbReference type="Pfam" id="PF01850"/>
    </source>
</evidence>
<sequence length="154" mass="16688">MGLMLDTSAVIGWVELQDAGLVRWLLEAADDGVPAIHAVTLGELERGVLEAPDEATKARRGATLRFSREELTVVPLSASAEQAHLFGVVSSAVSRKVSHNDCWITAAALEADDALVTMDHRLAEQLRSAVDGEGHLADWLAARERTLEIKYCSR</sequence>
<dbReference type="AlphaFoldDB" id="A0A7W4VUX2"/>
<evidence type="ECO:0000256" key="1">
    <source>
        <dbReference type="ARBA" id="ARBA00022722"/>
    </source>
</evidence>
<dbReference type="GO" id="GO:0004518">
    <property type="term" value="F:nuclease activity"/>
    <property type="evidence" value="ECO:0007669"/>
    <property type="project" value="UniProtKB-KW"/>
</dbReference>
<evidence type="ECO:0000256" key="2">
    <source>
        <dbReference type="ARBA" id="ARBA00022723"/>
    </source>
</evidence>
<dbReference type="GO" id="GO:0046872">
    <property type="term" value="F:metal ion binding"/>
    <property type="evidence" value="ECO:0007669"/>
    <property type="project" value="UniProtKB-KW"/>
</dbReference>
<evidence type="ECO:0000256" key="3">
    <source>
        <dbReference type="ARBA" id="ARBA00022801"/>
    </source>
</evidence>
<keyword evidence="4" id="KW-0460">Magnesium</keyword>
<dbReference type="InterPro" id="IPR029060">
    <property type="entry name" value="PIN-like_dom_sf"/>
</dbReference>
<dbReference type="Proteomes" id="UP000589626">
    <property type="component" value="Unassembled WGS sequence"/>
</dbReference>
<keyword evidence="3" id="KW-0378">Hydrolase</keyword>